<dbReference type="NCBIfam" id="TIGR02840">
    <property type="entry name" value="spore_YtaF"/>
    <property type="match status" value="1"/>
</dbReference>
<evidence type="ECO:0000256" key="4">
    <source>
        <dbReference type="ARBA" id="ARBA00023136"/>
    </source>
</evidence>
<name>A0ABR8PU04_9CLOT</name>
<reference evidence="6 7" key="1">
    <citation type="submission" date="2020-08" db="EMBL/GenBank/DDBJ databases">
        <title>A Genomic Blueprint of the Chicken Gut Microbiome.</title>
        <authorList>
            <person name="Gilroy R."/>
            <person name="Ravi A."/>
            <person name="Getino M."/>
            <person name="Pursley I."/>
            <person name="Horton D.L."/>
            <person name="Alikhan N.-F."/>
            <person name="Baker D."/>
            <person name="Gharbi K."/>
            <person name="Hall N."/>
            <person name="Watson M."/>
            <person name="Adriaenssens E.M."/>
            <person name="Foster-Nyarko E."/>
            <person name="Jarju S."/>
            <person name="Secka A."/>
            <person name="Antonio M."/>
            <person name="Oren A."/>
            <person name="Chaudhuri R."/>
            <person name="La Ragione R.M."/>
            <person name="Hildebrand F."/>
            <person name="Pallen M.J."/>
        </authorList>
    </citation>
    <scope>NUCLEOTIDE SEQUENCE [LARGE SCALE GENOMIC DNA]</scope>
    <source>
        <strain evidence="6 7">Sa3CVN1</strain>
    </source>
</reference>
<sequence length="207" mass="22562">MIESLLLVLSVCIDAFVASIAYGTNKIEIPILSSIIISSIGSLFLGVSIFAGGFIKDFLPGSLPTLLSFSILMILGIYRLFEGLFKNYIQQKNALDKPLKFKIFDINFVLQVYADETKADFDKSKILTAKESLYLASALSFDSLAVGFGSSLAGGGYIRTIILCFIIGIIIVLLGVFIGKKLLEKSNINLSWLSGVILMILAINKLF</sequence>
<accession>A0ABR8PU04</accession>
<evidence type="ECO:0000313" key="7">
    <source>
        <dbReference type="Proteomes" id="UP000627781"/>
    </source>
</evidence>
<evidence type="ECO:0000256" key="5">
    <source>
        <dbReference type="SAM" id="Phobius"/>
    </source>
</evidence>
<organism evidence="6 7">
    <name type="scientific">Clostridium cibarium</name>
    <dbReference type="NCBI Taxonomy" id="2762247"/>
    <lineage>
        <taxon>Bacteria</taxon>
        <taxon>Bacillati</taxon>
        <taxon>Bacillota</taxon>
        <taxon>Clostridia</taxon>
        <taxon>Eubacteriales</taxon>
        <taxon>Clostridiaceae</taxon>
        <taxon>Clostridium</taxon>
    </lineage>
</organism>
<keyword evidence="7" id="KW-1185">Reference proteome</keyword>
<dbReference type="InterPro" id="IPR003810">
    <property type="entry name" value="Mntp/YtaF"/>
</dbReference>
<proteinExistence type="predicted"/>
<evidence type="ECO:0000256" key="3">
    <source>
        <dbReference type="ARBA" id="ARBA00022989"/>
    </source>
</evidence>
<feature type="transmembrane region" description="Helical" evidence="5">
    <location>
        <begin position="190"/>
        <end position="206"/>
    </location>
</feature>
<evidence type="ECO:0000256" key="2">
    <source>
        <dbReference type="ARBA" id="ARBA00022692"/>
    </source>
</evidence>
<keyword evidence="4 5" id="KW-0472">Membrane</keyword>
<protein>
    <submittedName>
        <fullName evidence="6">Sporulation membrane protein YtaF</fullName>
    </submittedName>
</protein>
<dbReference type="EMBL" id="JACSRA010000013">
    <property type="protein sequence ID" value="MBD7911668.1"/>
    <property type="molecule type" value="Genomic_DNA"/>
</dbReference>
<dbReference type="PANTHER" id="PTHR35529">
    <property type="entry name" value="MANGANESE EFFLUX PUMP MNTP-RELATED"/>
    <property type="match status" value="1"/>
</dbReference>
<feature type="transmembrane region" description="Helical" evidence="5">
    <location>
        <begin position="157"/>
        <end position="178"/>
    </location>
</feature>
<dbReference type="PANTHER" id="PTHR35529:SF2">
    <property type="entry name" value="SPORULATION PROTEIN YTAF-RELATED"/>
    <property type="match status" value="1"/>
</dbReference>
<keyword evidence="1" id="KW-1003">Cell membrane</keyword>
<comment type="caution">
    <text evidence="6">The sequence shown here is derived from an EMBL/GenBank/DDBJ whole genome shotgun (WGS) entry which is preliminary data.</text>
</comment>
<feature type="transmembrane region" description="Helical" evidence="5">
    <location>
        <begin position="6"/>
        <end position="24"/>
    </location>
</feature>
<dbReference type="Proteomes" id="UP000627781">
    <property type="component" value="Unassembled WGS sequence"/>
</dbReference>
<gene>
    <name evidence="6" type="primary">ytaF</name>
    <name evidence="6" type="ORF">H9661_09895</name>
</gene>
<feature type="transmembrane region" description="Helical" evidence="5">
    <location>
        <begin position="31"/>
        <end position="55"/>
    </location>
</feature>
<dbReference type="RefSeq" id="WP_143316177.1">
    <property type="nucleotide sequence ID" value="NZ_JACSRA010000013.1"/>
</dbReference>
<keyword evidence="2 5" id="KW-0812">Transmembrane</keyword>
<dbReference type="Pfam" id="PF02659">
    <property type="entry name" value="Mntp"/>
    <property type="match status" value="1"/>
</dbReference>
<feature type="transmembrane region" description="Helical" evidence="5">
    <location>
        <begin position="61"/>
        <end position="81"/>
    </location>
</feature>
<evidence type="ECO:0000313" key="6">
    <source>
        <dbReference type="EMBL" id="MBD7911668.1"/>
    </source>
</evidence>
<evidence type="ECO:0000256" key="1">
    <source>
        <dbReference type="ARBA" id="ARBA00022475"/>
    </source>
</evidence>
<keyword evidence="3 5" id="KW-1133">Transmembrane helix</keyword>
<dbReference type="InterPro" id="IPR014205">
    <property type="entry name" value="Spore_YtaF"/>
</dbReference>